<accession>A0A495A6P0</accession>
<name>A0A495A6P0_9BACI</name>
<dbReference type="AlphaFoldDB" id="A0A495A6P0"/>
<dbReference type="Pfam" id="PF08876">
    <property type="entry name" value="DUF1836"/>
    <property type="match status" value="1"/>
</dbReference>
<organism evidence="1 2">
    <name type="scientific">Oceanobacillus halophilus</name>
    <dbReference type="NCBI Taxonomy" id="930130"/>
    <lineage>
        <taxon>Bacteria</taxon>
        <taxon>Bacillati</taxon>
        <taxon>Bacillota</taxon>
        <taxon>Bacilli</taxon>
        <taxon>Bacillales</taxon>
        <taxon>Bacillaceae</taxon>
        <taxon>Oceanobacillus</taxon>
    </lineage>
</organism>
<dbReference type="PANTHER" id="PTHR40056">
    <property type="entry name" value="HYPOTHETICAL CYTOSOLIC PROTEIN"/>
    <property type="match status" value="1"/>
</dbReference>
<reference evidence="1 2" key="1">
    <citation type="journal article" date="2016" name="Int. J. Syst. Evol. Microbiol.">
        <title>Oceanobacillus halophilus sp. nov., a novel moderately halophilic bacterium from a hypersaline lake.</title>
        <authorList>
            <person name="Amoozegar M.A."/>
            <person name="Bagheri M."/>
            <person name="Makhdoumi A."/>
            <person name="Nikou M.M."/>
            <person name="Fazeli S.A.S."/>
            <person name="Schumann P."/>
            <person name="Sproer C."/>
            <person name="Sanchez-Porro C."/>
            <person name="Ventosa A."/>
        </authorList>
    </citation>
    <scope>NUCLEOTIDE SEQUENCE [LARGE SCALE GENOMIC DNA]</scope>
    <source>
        <strain evidence="1 2">DSM 23996</strain>
    </source>
</reference>
<proteinExistence type="predicted"/>
<dbReference type="Proteomes" id="UP000269301">
    <property type="component" value="Unassembled WGS sequence"/>
</dbReference>
<gene>
    <name evidence="1" type="ORF">D8M06_04345</name>
</gene>
<evidence type="ECO:0000313" key="2">
    <source>
        <dbReference type="Proteomes" id="UP000269301"/>
    </source>
</evidence>
<keyword evidence="2" id="KW-1185">Reference proteome</keyword>
<dbReference type="EMBL" id="RBZP01000002">
    <property type="protein sequence ID" value="RKQ35517.1"/>
    <property type="molecule type" value="Genomic_DNA"/>
</dbReference>
<sequence>MENIRELIKELNLDTNLTTEDIPEIDLYMDQVIQLFESKYESTKRNEHDKVLTKTMINNYAKGKLFFPVKNKRYTKEHIMLISLIYQLKSALSINDIKKSLTRLNSKVVEEEFELENLYKSYETLSKRNVEHFAENVLQINQEVAAEVPDDEDNQYMEQLLLIASFTHMGNLYRKAAEKIVDEIADNPPSSNEK</sequence>
<dbReference type="InterPro" id="IPR014975">
    <property type="entry name" value="DUF1836"/>
</dbReference>
<dbReference type="PANTHER" id="PTHR40056:SF1">
    <property type="entry name" value="DUF1836 DOMAIN-CONTAINING PROTEIN"/>
    <property type="match status" value="1"/>
</dbReference>
<comment type="caution">
    <text evidence="1">The sequence shown here is derived from an EMBL/GenBank/DDBJ whole genome shotgun (WGS) entry which is preliminary data.</text>
</comment>
<dbReference type="RefSeq" id="WP_121203148.1">
    <property type="nucleotide sequence ID" value="NZ_RBZP01000002.1"/>
</dbReference>
<protein>
    <submittedName>
        <fullName evidence="1">DUF1836 domain-containing protein</fullName>
    </submittedName>
</protein>
<evidence type="ECO:0000313" key="1">
    <source>
        <dbReference type="EMBL" id="RKQ35517.1"/>
    </source>
</evidence>
<dbReference type="OrthoDB" id="3191472at2"/>